<dbReference type="PANTHER" id="PTHR37458:SF1">
    <property type="entry name" value="THISBE"/>
    <property type="match status" value="1"/>
</dbReference>
<organism evidence="3 4">
    <name type="scientific">Plasmodium falciparum (isolate 7G8)</name>
    <dbReference type="NCBI Taxonomy" id="57266"/>
    <lineage>
        <taxon>Eukaryota</taxon>
        <taxon>Sar</taxon>
        <taxon>Alveolata</taxon>
        <taxon>Apicomplexa</taxon>
        <taxon>Aconoidasida</taxon>
        <taxon>Haemosporida</taxon>
        <taxon>Plasmodiidae</taxon>
        <taxon>Plasmodium</taxon>
        <taxon>Plasmodium (Laverania)</taxon>
    </lineage>
</organism>
<accession>W7F6A8</accession>
<keyword evidence="1" id="KW-0175">Coiled coil</keyword>
<feature type="compositionally biased region" description="Basic and acidic residues" evidence="2">
    <location>
        <begin position="1207"/>
        <end position="1216"/>
    </location>
</feature>
<feature type="coiled-coil region" evidence="1">
    <location>
        <begin position="172"/>
        <end position="206"/>
    </location>
</feature>
<dbReference type="EMBL" id="KE123638">
    <property type="protein sequence ID" value="EUR65279.1"/>
    <property type="molecule type" value="Genomic_DNA"/>
</dbReference>
<evidence type="ECO:0000313" key="4">
    <source>
        <dbReference type="Proteomes" id="UP000030688"/>
    </source>
</evidence>
<dbReference type="PANTHER" id="PTHR37458">
    <property type="entry name" value="THISBE"/>
    <property type="match status" value="1"/>
</dbReference>
<feature type="region of interest" description="Disordered" evidence="2">
    <location>
        <begin position="319"/>
        <end position="350"/>
    </location>
</feature>
<gene>
    <name evidence="3" type="ORF">PFBG_04894</name>
</gene>
<name>W7F6A8_PLAF8</name>
<feature type="compositionally biased region" description="Acidic residues" evidence="2">
    <location>
        <begin position="1243"/>
        <end position="1267"/>
    </location>
</feature>
<feature type="region of interest" description="Disordered" evidence="2">
    <location>
        <begin position="1190"/>
        <end position="1267"/>
    </location>
</feature>
<dbReference type="GO" id="GO:0005615">
    <property type="term" value="C:extracellular space"/>
    <property type="evidence" value="ECO:0007669"/>
    <property type="project" value="TreeGrafter"/>
</dbReference>
<feature type="region of interest" description="Disordered" evidence="2">
    <location>
        <begin position="369"/>
        <end position="404"/>
    </location>
</feature>
<dbReference type="Proteomes" id="UP000030688">
    <property type="component" value="Unassembled WGS sequence"/>
</dbReference>
<proteinExistence type="predicted"/>
<feature type="compositionally biased region" description="Basic and acidic residues" evidence="2">
    <location>
        <begin position="1190"/>
        <end position="1200"/>
    </location>
</feature>
<feature type="compositionally biased region" description="Low complexity" evidence="2">
    <location>
        <begin position="1291"/>
        <end position="1314"/>
    </location>
</feature>
<feature type="region of interest" description="Disordered" evidence="2">
    <location>
        <begin position="1289"/>
        <end position="1340"/>
    </location>
</feature>
<reference evidence="4" key="1">
    <citation type="submission" date="2007-11" db="EMBL/GenBank/DDBJ databases">
        <authorList>
            <consortium name="The Broad Institute Genome Sequencing Platform"/>
            <person name="Volkman S.K."/>
            <person name="Daily J.P."/>
            <person name="Sarr O."/>
            <person name="Ndiaye D."/>
            <person name="Ndir O."/>
            <person name="Mboup S."/>
            <person name="Lukens A."/>
            <person name="Stange-Thomann N."/>
            <person name="Mauceli E."/>
            <person name="Gnerre S."/>
            <person name="Jaffe D."/>
            <person name="Zainoun J."/>
            <person name="Wiegand R.C."/>
            <person name="Birren B."/>
            <person name="Galagan J."/>
            <person name="Lander E."/>
            <person name="Wirth D.F."/>
        </authorList>
    </citation>
    <scope>NUCLEOTIDE SEQUENCE [LARGE SCALE GENOMIC DNA]</scope>
    <source>
        <strain evidence="4">7G8</strain>
    </source>
</reference>
<sequence>MNELRELSKKIKENTTNTKKEEKKNDPEIKNLFENLFSNNSINYLSSFITKTNINEKTDENDNDNIREVLSSQNNKIEDMGKALFNDDDKFMKSLNKSRDSYNLKKQYFKRDHYIHSEEEYMKNKIQKNQIIKNGIYIKSKEFVPKRAEEILCDQNENIIGKIINVKSIFSNTKKNIETKDLNKLIDNYEEEIKKRSKNLELFMNKNKNENNYNDKWDVINNFNIQMNSIGNNMNGFENDLLYELYLNKKKKKKSYDSLVFFKRFFNCLNGYIYFLNKCEKNYNKLKIKKSLLYLRNCKDHILLIKAILKFVKNQDQNIKNDEQNNNNTNNNNNNINKMLKNSNADKQKISPYNKNIDRVMRKEEHTSFNTHTNNNDNNNNDNNNDNNDNNNNNNNNNNNDNNNDKCFSDEVIIEDLRNLLNIKNISSYPNNNITFIKEMKNKYNELLNKLKDIVDIIFNKMFEFKNNNIKIYKYIYLRSNDNLTNADMKEQKFCYNTFWYLAFILNVHVKYLNKIKKSIIPYFFKLMVIIYCIIKHIKETYILNEISQMDDVNSISYENIKNVVSKLINKKDNLDESIYYESMNDFDKFRQYIFCADNKNIIQEDIIKTNDSHIKSEQNDFHNINLYNYICENDDSICVDLDRLFTNLISLINNNINILNETNELKKKNIGKENLTNDENKTKYNIFILLSNCLINFTNLMELLFIFNNMGMSCFDMHIEKNVNSYDLTNIFNFYFDNQNEDVISDQRYFYKYDESSTCEENINHATDKLKLKYDEVIQRGTKEYIRNPDYDNEKKDSANNKNVNMQISNNTFALYILNKELNENIFSFFHKINLKRNNLNDIYNVYYIYMWRQKQESFNFLLKHIFKKNFIYYINYIYTILGDIFVSKNVDDYILIDDNVDKYLFNCFFDMYTYEIKNRNDVKYESILNYIDEIHAILKKNIQGRIEKNMQQKNVKIRTTNKGEEIKMIIITNDDIKKHKKDNMNNNDDNNYNFSSYDEIENEDNIEKNKNNLKIIVQPNKLGCIQIHRNILHVVIFIYRMVSYSYDILFKMKEEEKNKGISNVKLQNNKNKNKNIYFTQEQLMFIIHLNIILLSYKIVKSIYNIFLSYSLFIFRFCSLSNLKDEQVYLLCIINTCIFLKRILQNINNLYMNYKDMFHFYIFSDDILLQPLNTSKRYFPNSDKNDYRDDDIKENYSDHDIDDDIKENHKNHSDHDIDDDIKENHSDHDIDDDIKENHSDHDIDDDNNDDNDDDMSISDDNIDDDDDKCSISYNNYIFEEENFKNKDLNKLNNMDNSNKNSNNNNNYYYSNSNDDADKSSNPLNPISFEENKHLGVGGGKKKKKKKIVHIKKKKVCKNNNENILFIDKISILSKLHLLVDRININIDSFQNILIKLHKQNISKLLNKDIILMEEIYLINTLEIINIIFEFFQIQDVYKLIHRSLLLRIMDYFFYLINKNIHNFIYEKKKINELERNHLYENFVLIQNKLSFVMINCIGDQFEENDDSVHEENYFLKHIDEMCLNLTNLKRSKIMFLLLFCKVKHILNFKKIILDMLDKDVIDLYLSNNPYVYDDENYDTILNEFM</sequence>
<reference evidence="3 4" key="2">
    <citation type="submission" date="2013-02" db="EMBL/GenBank/DDBJ databases">
        <title>The Genome Sequence of Plasmodium falciparum 7G8.</title>
        <authorList>
            <consortium name="The Broad Institute Genome Sequencing Platform"/>
            <consortium name="The Broad Institute Genome Sequencing Center for Infectious Disease"/>
            <person name="Neafsey D."/>
            <person name="Cheeseman I."/>
            <person name="Volkman S."/>
            <person name="Adams J."/>
            <person name="Walker B."/>
            <person name="Young S.K."/>
            <person name="Zeng Q."/>
            <person name="Gargeya S."/>
            <person name="Fitzgerald M."/>
            <person name="Haas B."/>
            <person name="Abouelleil A."/>
            <person name="Alvarado L."/>
            <person name="Arachchi H.M."/>
            <person name="Berlin A.M."/>
            <person name="Chapman S.B."/>
            <person name="Dewar J."/>
            <person name="Goldberg J."/>
            <person name="Griggs A."/>
            <person name="Gujja S."/>
            <person name="Hansen M."/>
            <person name="Howarth C."/>
            <person name="Imamovic A."/>
            <person name="Larimer J."/>
            <person name="McCowan C."/>
            <person name="Murphy C."/>
            <person name="Neiman D."/>
            <person name="Pearson M."/>
            <person name="Priest M."/>
            <person name="Roberts A."/>
            <person name="Saif S."/>
            <person name="Shea T."/>
            <person name="Sisk P."/>
            <person name="Sykes S."/>
            <person name="Wortman J."/>
            <person name="Nusbaum C."/>
            <person name="Birren B."/>
        </authorList>
    </citation>
    <scope>NUCLEOTIDE SEQUENCE [LARGE SCALE GENOMIC DNA]</scope>
    <source>
        <strain evidence="3 4">7G8</strain>
    </source>
</reference>
<dbReference type="GO" id="GO:0048018">
    <property type="term" value="F:receptor ligand activity"/>
    <property type="evidence" value="ECO:0007669"/>
    <property type="project" value="TreeGrafter"/>
</dbReference>
<protein>
    <submittedName>
        <fullName evidence="3">Uncharacterized protein</fullName>
    </submittedName>
</protein>
<evidence type="ECO:0000313" key="3">
    <source>
        <dbReference type="EMBL" id="EUR65279.1"/>
    </source>
</evidence>
<dbReference type="OrthoDB" id="392829at2759"/>
<feature type="compositionally biased region" description="Low complexity" evidence="2">
    <location>
        <begin position="374"/>
        <end position="402"/>
    </location>
</feature>
<feature type="region of interest" description="Disordered" evidence="2">
    <location>
        <begin position="1"/>
        <end position="24"/>
    </location>
</feature>
<feature type="compositionally biased region" description="Low complexity" evidence="2">
    <location>
        <begin position="319"/>
        <end position="343"/>
    </location>
</feature>
<evidence type="ECO:0000256" key="2">
    <source>
        <dbReference type="SAM" id="MobiDB-lite"/>
    </source>
</evidence>
<evidence type="ECO:0000256" key="1">
    <source>
        <dbReference type="SAM" id="Coils"/>
    </source>
</evidence>